<gene>
    <name evidence="2" type="ORF">EJ06DRAFT_520019</name>
</gene>
<dbReference type="AlphaFoldDB" id="A0A6G1I458"/>
<dbReference type="EMBL" id="ML996690">
    <property type="protein sequence ID" value="KAF2403070.1"/>
    <property type="molecule type" value="Genomic_DNA"/>
</dbReference>
<sequence length="227" mass="26953">MHSAETGYVSVTAHQLGEPVRSISRVSFDDSSVLRSQVLGSRPHWRWMGERGRCEAGGDEKRSQRMLQAKGHSAPEEEAQAESYDEIYRYEKSLGPDVYELESDAFFLAWDRWDRFEERDKQVKENWKRRVWEQNEDGLDRHELGYDYIGRMADRFEFTESVIDAIERTDWYANFKEAWQEMEEKAIEEEARRMFRMKARIGKGVKRKRSASLGEEVKRLRSWGHLM</sequence>
<evidence type="ECO:0000313" key="2">
    <source>
        <dbReference type="EMBL" id="KAF2403070.1"/>
    </source>
</evidence>
<evidence type="ECO:0000256" key="1">
    <source>
        <dbReference type="SAM" id="MobiDB-lite"/>
    </source>
</evidence>
<feature type="compositionally biased region" description="Basic and acidic residues" evidence="1">
    <location>
        <begin position="50"/>
        <end position="63"/>
    </location>
</feature>
<proteinExistence type="predicted"/>
<protein>
    <submittedName>
        <fullName evidence="2">Uncharacterized protein</fullName>
    </submittedName>
</protein>
<dbReference type="Proteomes" id="UP000799640">
    <property type="component" value="Unassembled WGS sequence"/>
</dbReference>
<organism evidence="2 3">
    <name type="scientific">Trichodelitschia bisporula</name>
    <dbReference type="NCBI Taxonomy" id="703511"/>
    <lineage>
        <taxon>Eukaryota</taxon>
        <taxon>Fungi</taxon>
        <taxon>Dikarya</taxon>
        <taxon>Ascomycota</taxon>
        <taxon>Pezizomycotina</taxon>
        <taxon>Dothideomycetes</taxon>
        <taxon>Dothideomycetes incertae sedis</taxon>
        <taxon>Phaeotrichales</taxon>
        <taxon>Phaeotrichaceae</taxon>
        <taxon>Trichodelitschia</taxon>
    </lineage>
</organism>
<feature type="region of interest" description="Disordered" evidence="1">
    <location>
        <begin position="50"/>
        <end position="81"/>
    </location>
</feature>
<evidence type="ECO:0000313" key="3">
    <source>
        <dbReference type="Proteomes" id="UP000799640"/>
    </source>
</evidence>
<accession>A0A6G1I458</accession>
<name>A0A6G1I458_9PEZI</name>
<keyword evidence="3" id="KW-1185">Reference proteome</keyword>
<reference evidence="2" key="1">
    <citation type="journal article" date="2020" name="Stud. Mycol.">
        <title>101 Dothideomycetes genomes: a test case for predicting lifestyles and emergence of pathogens.</title>
        <authorList>
            <person name="Haridas S."/>
            <person name="Albert R."/>
            <person name="Binder M."/>
            <person name="Bloem J."/>
            <person name="Labutti K."/>
            <person name="Salamov A."/>
            <person name="Andreopoulos B."/>
            <person name="Baker S."/>
            <person name="Barry K."/>
            <person name="Bills G."/>
            <person name="Bluhm B."/>
            <person name="Cannon C."/>
            <person name="Castanera R."/>
            <person name="Culley D."/>
            <person name="Daum C."/>
            <person name="Ezra D."/>
            <person name="Gonzalez J."/>
            <person name="Henrissat B."/>
            <person name="Kuo A."/>
            <person name="Liang C."/>
            <person name="Lipzen A."/>
            <person name="Lutzoni F."/>
            <person name="Magnuson J."/>
            <person name="Mondo S."/>
            <person name="Nolan M."/>
            <person name="Ohm R."/>
            <person name="Pangilinan J."/>
            <person name="Park H.-J."/>
            <person name="Ramirez L."/>
            <person name="Alfaro M."/>
            <person name="Sun H."/>
            <person name="Tritt A."/>
            <person name="Yoshinaga Y."/>
            <person name="Zwiers L.-H."/>
            <person name="Turgeon B."/>
            <person name="Goodwin S."/>
            <person name="Spatafora J."/>
            <person name="Crous P."/>
            <person name="Grigoriev I."/>
        </authorList>
    </citation>
    <scope>NUCLEOTIDE SEQUENCE</scope>
    <source>
        <strain evidence="2">CBS 262.69</strain>
    </source>
</reference>